<keyword evidence="1" id="KW-0472">Membrane</keyword>
<protein>
    <submittedName>
        <fullName evidence="2">Uncharacterized protein</fullName>
    </submittedName>
</protein>
<proteinExistence type="predicted"/>
<dbReference type="RefSeq" id="XP_066665741.1">
    <property type="nucleotide sequence ID" value="XM_066813779.1"/>
</dbReference>
<dbReference type="GeneID" id="92046839"/>
<feature type="transmembrane region" description="Helical" evidence="1">
    <location>
        <begin position="43"/>
        <end position="65"/>
    </location>
</feature>
<comment type="caution">
    <text evidence="2">The sequence shown here is derived from an EMBL/GenBank/DDBJ whole genome shotgun (WGS) entry which is preliminary data.</text>
</comment>
<organism evidence="2 3">
    <name type="scientific">Apiospora hydei</name>
    <dbReference type="NCBI Taxonomy" id="1337664"/>
    <lineage>
        <taxon>Eukaryota</taxon>
        <taxon>Fungi</taxon>
        <taxon>Dikarya</taxon>
        <taxon>Ascomycota</taxon>
        <taxon>Pezizomycotina</taxon>
        <taxon>Sordariomycetes</taxon>
        <taxon>Xylariomycetidae</taxon>
        <taxon>Amphisphaeriales</taxon>
        <taxon>Apiosporaceae</taxon>
        <taxon>Apiospora</taxon>
    </lineage>
</organism>
<evidence type="ECO:0000313" key="3">
    <source>
        <dbReference type="Proteomes" id="UP001433268"/>
    </source>
</evidence>
<evidence type="ECO:0000313" key="2">
    <source>
        <dbReference type="EMBL" id="KAK8074801.1"/>
    </source>
</evidence>
<keyword evidence="1" id="KW-0812">Transmembrane</keyword>
<name>A0ABR1VU79_9PEZI</name>
<keyword evidence="3" id="KW-1185">Reference proteome</keyword>
<dbReference type="Proteomes" id="UP001433268">
    <property type="component" value="Unassembled WGS sequence"/>
</dbReference>
<accession>A0ABR1VU79</accession>
<evidence type="ECO:0000256" key="1">
    <source>
        <dbReference type="SAM" id="Phobius"/>
    </source>
</evidence>
<sequence>MYSFQQRRPSVADSLLEGVEAQDGRSSHEAKPRLSTPAPTQSYYYAAVTTLLVLAPSIGLVIWLARAGSAISHNYGLDSRPLGGRLTLVQAKAVDFVCSALLAPLVLVAVNWYWFSVTRVTVLNDGSTTAMPLAALVEASHTDTGSYSPVKLTSLVRSGRPKMVLLGLLVLLSAVVQTCFGNVVAYEAHSVSDGLDSPVSLRALVTGLPSFLGSGTVPPRRTGPCTCTISRRPSASSS</sequence>
<gene>
    <name evidence="2" type="ORF">PG997_009464</name>
</gene>
<reference evidence="2 3" key="1">
    <citation type="submission" date="2023-01" db="EMBL/GenBank/DDBJ databases">
        <title>Analysis of 21 Apiospora genomes using comparative genomics revels a genus with tremendous synthesis potential of carbohydrate active enzymes and secondary metabolites.</title>
        <authorList>
            <person name="Sorensen T."/>
        </authorList>
    </citation>
    <scope>NUCLEOTIDE SEQUENCE [LARGE SCALE GENOMIC DNA]</scope>
    <source>
        <strain evidence="2 3">CBS 114990</strain>
    </source>
</reference>
<feature type="transmembrane region" description="Helical" evidence="1">
    <location>
        <begin position="93"/>
        <end position="115"/>
    </location>
</feature>
<feature type="transmembrane region" description="Helical" evidence="1">
    <location>
        <begin position="163"/>
        <end position="185"/>
    </location>
</feature>
<keyword evidence="1" id="KW-1133">Transmembrane helix</keyword>
<dbReference type="EMBL" id="JAQQWN010000007">
    <property type="protein sequence ID" value="KAK8074801.1"/>
    <property type="molecule type" value="Genomic_DNA"/>
</dbReference>